<dbReference type="CDD" id="cd06261">
    <property type="entry name" value="TM_PBP2"/>
    <property type="match status" value="1"/>
</dbReference>
<evidence type="ECO:0000259" key="8">
    <source>
        <dbReference type="PROSITE" id="PS50928"/>
    </source>
</evidence>
<evidence type="ECO:0000256" key="3">
    <source>
        <dbReference type="ARBA" id="ARBA00022475"/>
    </source>
</evidence>
<feature type="domain" description="ABC transmembrane type-1" evidence="8">
    <location>
        <begin position="87"/>
        <end position="273"/>
    </location>
</feature>
<accession>A0ABS4W9Q0</accession>
<evidence type="ECO:0000313" key="10">
    <source>
        <dbReference type="Proteomes" id="UP000766570"/>
    </source>
</evidence>
<feature type="transmembrane region" description="Helical" evidence="7">
    <location>
        <begin position="146"/>
        <end position="165"/>
    </location>
</feature>
<dbReference type="InterPro" id="IPR000515">
    <property type="entry name" value="MetI-like"/>
</dbReference>
<sequence>MSIQAAPRLPLKRLSLHKTRWGLVFAISFLVIVLIAAVFAPLVAPYSPSTVDLLRVNTGPSAAHLLGTDALGRDILSRMVFGSRTALTGPIVVVLASTILGLLSGLWAGWAGGKVDAVISRVFDIVLAFPALLLAILAVALFGKGLVAPVIAMSIAYTPYIGRLTRQLVATEKNRQYVAAYKVQGFSAPWIATRAVMPNVLGVVGSQTTQNFGYVLVELAALSFLGLGIQAPTADWGNMINEGQAALVSGSFLPALIPSIAVVLVVVAVNSVGGWLSDKLGDPFA</sequence>
<dbReference type="PROSITE" id="PS50928">
    <property type="entry name" value="ABC_TM1"/>
    <property type="match status" value="1"/>
</dbReference>
<keyword evidence="10" id="KW-1185">Reference proteome</keyword>
<keyword evidence="4 7" id="KW-0812">Transmembrane</keyword>
<keyword evidence="2 7" id="KW-0813">Transport</keyword>
<keyword evidence="3" id="KW-1003">Cell membrane</keyword>
<feature type="transmembrane region" description="Helical" evidence="7">
    <location>
        <begin position="87"/>
        <end position="110"/>
    </location>
</feature>
<dbReference type="Proteomes" id="UP000766570">
    <property type="component" value="Unassembled WGS sequence"/>
</dbReference>
<protein>
    <submittedName>
        <fullName evidence="9">Peptide/nickel transport system permease protein</fullName>
    </submittedName>
</protein>
<name>A0ABS4W9Q0_9MICC</name>
<dbReference type="SUPFAM" id="SSF161098">
    <property type="entry name" value="MetI-like"/>
    <property type="match status" value="1"/>
</dbReference>
<feature type="transmembrane region" description="Helical" evidence="7">
    <location>
        <begin position="212"/>
        <end position="231"/>
    </location>
</feature>
<evidence type="ECO:0000256" key="5">
    <source>
        <dbReference type="ARBA" id="ARBA00022989"/>
    </source>
</evidence>
<evidence type="ECO:0000256" key="7">
    <source>
        <dbReference type="RuleBase" id="RU363032"/>
    </source>
</evidence>
<dbReference type="Gene3D" id="1.10.3720.10">
    <property type="entry name" value="MetI-like"/>
    <property type="match status" value="1"/>
</dbReference>
<dbReference type="InterPro" id="IPR025966">
    <property type="entry name" value="OppC_N"/>
</dbReference>
<keyword evidence="5 7" id="KW-1133">Transmembrane helix</keyword>
<dbReference type="PANTHER" id="PTHR43386:SF1">
    <property type="entry name" value="D,D-DIPEPTIDE TRANSPORT SYSTEM PERMEASE PROTEIN DDPC-RELATED"/>
    <property type="match status" value="1"/>
</dbReference>
<feature type="transmembrane region" description="Helical" evidence="7">
    <location>
        <begin position="21"/>
        <end position="44"/>
    </location>
</feature>
<gene>
    <name evidence="9" type="ORF">JOF46_000843</name>
</gene>
<dbReference type="InterPro" id="IPR050366">
    <property type="entry name" value="BP-dependent_transpt_permease"/>
</dbReference>
<dbReference type="RefSeq" id="WP_209906179.1">
    <property type="nucleotide sequence ID" value="NZ_BAAAMI010000019.1"/>
</dbReference>
<organism evidence="9 10">
    <name type="scientific">Paeniglutamicibacter psychrophenolicus</name>
    <dbReference type="NCBI Taxonomy" id="257454"/>
    <lineage>
        <taxon>Bacteria</taxon>
        <taxon>Bacillati</taxon>
        <taxon>Actinomycetota</taxon>
        <taxon>Actinomycetes</taxon>
        <taxon>Micrococcales</taxon>
        <taxon>Micrococcaceae</taxon>
        <taxon>Paeniglutamicibacter</taxon>
    </lineage>
</organism>
<proteinExistence type="inferred from homology"/>
<evidence type="ECO:0000256" key="1">
    <source>
        <dbReference type="ARBA" id="ARBA00004651"/>
    </source>
</evidence>
<evidence type="ECO:0000256" key="2">
    <source>
        <dbReference type="ARBA" id="ARBA00022448"/>
    </source>
</evidence>
<comment type="subcellular location">
    <subcellularLocation>
        <location evidence="1 7">Cell membrane</location>
        <topology evidence="1 7">Multi-pass membrane protein</topology>
    </subcellularLocation>
</comment>
<comment type="similarity">
    <text evidence="7">Belongs to the binding-protein-dependent transport system permease family.</text>
</comment>
<feature type="transmembrane region" description="Helical" evidence="7">
    <location>
        <begin position="251"/>
        <end position="276"/>
    </location>
</feature>
<keyword evidence="6 7" id="KW-0472">Membrane</keyword>
<feature type="transmembrane region" description="Helical" evidence="7">
    <location>
        <begin position="122"/>
        <end position="140"/>
    </location>
</feature>
<dbReference type="Pfam" id="PF12911">
    <property type="entry name" value="OppC_N"/>
    <property type="match status" value="1"/>
</dbReference>
<dbReference type="EMBL" id="JAGIOE010000001">
    <property type="protein sequence ID" value="MBP2372931.1"/>
    <property type="molecule type" value="Genomic_DNA"/>
</dbReference>
<comment type="caution">
    <text evidence="9">The sequence shown here is derived from an EMBL/GenBank/DDBJ whole genome shotgun (WGS) entry which is preliminary data.</text>
</comment>
<dbReference type="Pfam" id="PF00528">
    <property type="entry name" value="BPD_transp_1"/>
    <property type="match status" value="1"/>
</dbReference>
<dbReference type="InterPro" id="IPR035906">
    <property type="entry name" value="MetI-like_sf"/>
</dbReference>
<evidence type="ECO:0000313" key="9">
    <source>
        <dbReference type="EMBL" id="MBP2372931.1"/>
    </source>
</evidence>
<dbReference type="PANTHER" id="PTHR43386">
    <property type="entry name" value="OLIGOPEPTIDE TRANSPORT SYSTEM PERMEASE PROTEIN APPC"/>
    <property type="match status" value="1"/>
</dbReference>
<reference evidence="9 10" key="1">
    <citation type="submission" date="2021-03" db="EMBL/GenBank/DDBJ databases">
        <title>Sequencing the genomes of 1000 actinobacteria strains.</title>
        <authorList>
            <person name="Klenk H.-P."/>
        </authorList>
    </citation>
    <scope>NUCLEOTIDE SEQUENCE [LARGE SCALE GENOMIC DNA]</scope>
    <source>
        <strain evidence="9 10">DSM 15454</strain>
    </source>
</reference>
<evidence type="ECO:0000256" key="6">
    <source>
        <dbReference type="ARBA" id="ARBA00023136"/>
    </source>
</evidence>
<evidence type="ECO:0000256" key="4">
    <source>
        <dbReference type="ARBA" id="ARBA00022692"/>
    </source>
</evidence>